<comment type="caution">
    <text evidence="2">The sequence shown here is derived from an EMBL/GenBank/DDBJ whole genome shotgun (WGS) entry which is preliminary data.</text>
</comment>
<sequence length="393" mass="42805">MTDLEAFETCGGLQNSKLTRNCIMSKLLLIIALAVFSFARPRPVVKAADPAYIYFDSQKIVEDKVVIQYAEIDGDSGFTQKVKITDITPIRENVTTAETSYTAFATGTFDNLKTSKAFTTGCALVASIHSEGTYGFYGYAALAIKGLDIAPSITGLVKFGPSEINYGGVPETETSDYYDNVTLTKTCDSKVYEIDYLTYGLNTYGIYSDECISNKGIPEAIPTACEITEDPVPDSNAQAAFTSTLKGYREGFFFKVTPATLKDLLIRFGPLITYSSDRYSNVYRLLVGWDAGKWVVVKASGDTYVLDKTENVETTGTFDGIVILDTDAILCKEITAETPKELCSCPSKDDKEAYDADPRTKDKKTGICAAGTMRAAWAVVVAVLAVPALSLFW</sequence>
<protein>
    <submittedName>
        <fullName evidence="2">Uncharacterized protein</fullName>
    </submittedName>
</protein>
<dbReference type="AlphaFoldDB" id="A0A5J4WXN2"/>
<reference evidence="2 3" key="1">
    <citation type="submission" date="2019-03" db="EMBL/GenBank/DDBJ databases">
        <title>Single cell metagenomics reveals metabolic interactions within the superorganism composed of flagellate Streblomastix strix and complex community of Bacteroidetes bacteria on its surface.</title>
        <authorList>
            <person name="Treitli S.C."/>
            <person name="Kolisko M."/>
            <person name="Husnik F."/>
            <person name="Keeling P."/>
            <person name="Hampl V."/>
        </authorList>
    </citation>
    <scope>NUCLEOTIDE SEQUENCE [LARGE SCALE GENOMIC DNA]</scope>
    <source>
        <strain evidence="2">ST1C</strain>
    </source>
</reference>
<gene>
    <name evidence="2" type="ORF">EZS28_005150</name>
</gene>
<dbReference type="EMBL" id="SNRW01000776">
    <property type="protein sequence ID" value="KAA6399322.1"/>
    <property type="molecule type" value="Genomic_DNA"/>
</dbReference>
<proteinExistence type="predicted"/>
<evidence type="ECO:0000256" key="1">
    <source>
        <dbReference type="SAM" id="Phobius"/>
    </source>
</evidence>
<keyword evidence="1" id="KW-0812">Transmembrane</keyword>
<keyword evidence="1" id="KW-0472">Membrane</keyword>
<evidence type="ECO:0000313" key="3">
    <source>
        <dbReference type="Proteomes" id="UP000324800"/>
    </source>
</evidence>
<evidence type="ECO:0000313" key="2">
    <source>
        <dbReference type="EMBL" id="KAA6399322.1"/>
    </source>
</evidence>
<accession>A0A5J4WXN2</accession>
<dbReference type="Proteomes" id="UP000324800">
    <property type="component" value="Unassembled WGS sequence"/>
</dbReference>
<keyword evidence="1" id="KW-1133">Transmembrane helix</keyword>
<feature type="transmembrane region" description="Helical" evidence="1">
    <location>
        <begin position="367"/>
        <end position="392"/>
    </location>
</feature>
<organism evidence="2 3">
    <name type="scientific">Streblomastix strix</name>
    <dbReference type="NCBI Taxonomy" id="222440"/>
    <lineage>
        <taxon>Eukaryota</taxon>
        <taxon>Metamonada</taxon>
        <taxon>Preaxostyla</taxon>
        <taxon>Oxymonadida</taxon>
        <taxon>Streblomastigidae</taxon>
        <taxon>Streblomastix</taxon>
    </lineage>
</organism>
<name>A0A5J4WXN2_9EUKA</name>